<evidence type="ECO:0000313" key="3">
    <source>
        <dbReference type="EMBL" id="CAF4911944.1"/>
    </source>
</evidence>
<proteinExistence type="predicted"/>
<evidence type="ECO:0000256" key="1">
    <source>
        <dbReference type="SAM" id="MobiDB-lite"/>
    </source>
</evidence>
<gene>
    <name evidence="2" type="ORF">KIK155_LOCUS30648</name>
    <name evidence="3" type="ORF">TOA249_LOCUS31457</name>
</gene>
<feature type="compositionally biased region" description="Basic and acidic residues" evidence="1">
    <location>
        <begin position="360"/>
        <end position="370"/>
    </location>
</feature>
<accession>A0A821VUJ6</accession>
<dbReference type="SUPFAM" id="SSF52266">
    <property type="entry name" value="SGNH hydrolase"/>
    <property type="match status" value="1"/>
</dbReference>
<name>A0A821VUJ6_9BILA</name>
<evidence type="ECO:0000313" key="4">
    <source>
        <dbReference type="Proteomes" id="UP000663838"/>
    </source>
</evidence>
<dbReference type="EMBL" id="CAJOBS010006356">
    <property type="protein sequence ID" value="CAF4911944.1"/>
    <property type="molecule type" value="Genomic_DNA"/>
</dbReference>
<dbReference type="Proteomes" id="UP000663865">
    <property type="component" value="Unassembled WGS sequence"/>
</dbReference>
<organism evidence="3 4">
    <name type="scientific">Rotaria socialis</name>
    <dbReference type="NCBI Taxonomy" id="392032"/>
    <lineage>
        <taxon>Eukaryota</taxon>
        <taxon>Metazoa</taxon>
        <taxon>Spiralia</taxon>
        <taxon>Gnathifera</taxon>
        <taxon>Rotifera</taxon>
        <taxon>Eurotatoria</taxon>
        <taxon>Bdelloidea</taxon>
        <taxon>Philodinida</taxon>
        <taxon>Philodinidae</taxon>
        <taxon>Rotaria</taxon>
    </lineage>
</organism>
<dbReference type="Proteomes" id="UP000663838">
    <property type="component" value="Unassembled WGS sequence"/>
</dbReference>
<reference evidence="3" key="1">
    <citation type="submission" date="2021-02" db="EMBL/GenBank/DDBJ databases">
        <authorList>
            <person name="Nowell W R."/>
        </authorList>
    </citation>
    <scope>NUCLEOTIDE SEQUENCE</scope>
</reference>
<comment type="caution">
    <text evidence="3">The sequence shown here is derived from an EMBL/GenBank/DDBJ whole genome shotgun (WGS) entry which is preliminary data.</text>
</comment>
<feature type="region of interest" description="Disordered" evidence="1">
    <location>
        <begin position="343"/>
        <end position="378"/>
    </location>
</feature>
<dbReference type="EMBL" id="CAJNYV010005629">
    <property type="protein sequence ID" value="CAF3767832.1"/>
    <property type="molecule type" value="Genomic_DNA"/>
</dbReference>
<protein>
    <submittedName>
        <fullName evidence="3">Uncharacterized protein</fullName>
    </submittedName>
</protein>
<dbReference type="AlphaFoldDB" id="A0A821VUJ6"/>
<sequence>MSIADEGGYDQRVLMAGDSRLKRLRNLPCNEIPLHAIDFIIENGIQIEDLITRVDEVLTQEHATLVLVAFLGDVTCIKKHQLTESSTVTIVDSQPGHPATNVLELAAVAHNRWQKSRPDRKIIWTLPYFIDILTYNSFRLQAPLAPELREQSVQCNQHFVHYIRQLVSKWATLMPTGAIYRQLNEILFHGKIGRDLLLTFKFEGKHFVYPEDLLVDGLHPSPHFISQIWKCVVRTIIPPVPVNENPVPTLSKLSVRDRLSFSTSTLNQSYLKAPAVKGKGKGKRTTPYAAPFRVTPPQHLPYEKSYPAAYPLYDGGYWAAPPSYNATVPSAPPAEYYPSTSYQSPSYYNPPDTSSASHGPPEKLLEKTSDTHGNLSWRPLPAEPISELGTINYSLPYSWTWNAHHAEVKRVQGRCLTSSIAKQSLFRDKLADIIRERALDEARRGLNSTVNLAASALNHRSVNQMSNAQQGDPQLDHDLRGLIPPRCHEILIV</sequence>
<evidence type="ECO:0000313" key="2">
    <source>
        <dbReference type="EMBL" id="CAF3767832.1"/>
    </source>
</evidence>